<dbReference type="AlphaFoldDB" id="A0A6B9XX85"/>
<organism evidence="1">
    <name type="scientific">Picea sitchensis</name>
    <name type="common">Sitka spruce</name>
    <name type="synonym">Pinus sitchensis</name>
    <dbReference type="NCBI Taxonomy" id="3332"/>
    <lineage>
        <taxon>Eukaryota</taxon>
        <taxon>Viridiplantae</taxon>
        <taxon>Streptophyta</taxon>
        <taxon>Embryophyta</taxon>
        <taxon>Tracheophyta</taxon>
        <taxon>Spermatophyta</taxon>
        <taxon>Pinopsida</taxon>
        <taxon>Pinidae</taxon>
        <taxon>Conifers I</taxon>
        <taxon>Pinales</taxon>
        <taxon>Pinaceae</taxon>
        <taxon>Picea</taxon>
    </lineage>
</organism>
<name>A0A6B9XX85_PICSI</name>
<protein>
    <submittedName>
        <fullName evidence="1">Uncharacterized protein</fullName>
    </submittedName>
</protein>
<dbReference type="EMBL" id="MK697705">
    <property type="protein sequence ID" value="QHR92623.1"/>
    <property type="molecule type" value="Genomic_DNA"/>
</dbReference>
<gene>
    <name evidence="1" type="primary">orf06725</name>
    <name evidence="1" type="ORF">Q903MT_gene6670</name>
</gene>
<geneLocation type="mitochondrion" evidence="1"/>
<evidence type="ECO:0000313" key="1">
    <source>
        <dbReference type="EMBL" id="QHR92623.1"/>
    </source>
</evidence>
<proteinExistence type="predicted"/>
<accession>A0A6B9XX85</accession>
<sequence length="79" mass="9008">MIGLKYASSLNACEIHWIDWTEICLLYAAGVDAFIGRSIVLRKDREVHRFQTLSNDGQRKGFERGIHRGCFNAHSVSQN</sequence>
<reference evidence="1" key="1">
    <citation type="submission" date="2019-03" db="EMBL/GenBank/DDBJ databases">
        <title>Largest Complete Mitochondrial Genome of a Gymnosperm, Sitka Spruce (Picea sitchensis), Indicates Complex Physical Structure.</title>
        <authorList>
            <person name="Jackman S.D."/>
            <person name="Coombe L."/>
            <person name="Warren R."/>
            <person name="Kirk H."/>
            <person name="Trinh E."/>
            <person name="McLeod T."/>
            <person name="Pleasance S."/>
            <person name="Pandoh P."/>
            <person name="Zhao Y."/>
            <person name="Coope R."/>
            <person name="Bousquet J."/>
            <person name="Bohlmann J.C."/>
            <person name="Jones S.J.M."/>
            <person name="Birol I."/>
        </authorList>
    </citation>
    <scope>NUCLEOTIDE SEQUENCE</scope>
    <source>
        <strain evidence="1">Q903</strain>
    </source>
</reference>
<keyword evidence="1" id="KW-0496">Mitochondrion</keyword>